<dbReference type="STRING" id="3641.A0A061GHK4"/>
<dbReference type="Pfam" id="PF00646">
    <property type="entry name" value="F-box"/>
    <property type="match status" value="1"/>
</dbReference>
<dbReference type="InterPro" id="IPR001810">
    <property type="entry name" value="F-box_dom"/>
</dbReference>
<dbReference type="PANTHER" id="PTHR31672">
    <property type="entry name" value="BNACNNG10540D PROTEIN"/>
    <property type="match status" value="1"/>
</dbReference>
<dbReference type="InterPro" id="IPR050796">
    <property type="entry name" value="SCF_F-box_component"/>
</dbReference>
<reference evidence="2 3" key="1">
    <citation type="journal article" date="2013" name="Genome Biol.">
        <title>The genome sequence of the most widely cultivated cacao type and its use to identify candidate genes regulating pod color.</title>
        <authorList>
            <person name="Motamayor J.C."/>
            <person name="Mockaitis K."/>
            <person name="Schmutz J."/>
            <person name="Haiminen N."/>
            <person name="Iii D.L."/>
            <person name="Cornejo O."/>
            <person name="Findley S.D."/>
            <person name="Zheng P."/>
            <person name="Utro F."/>
            <person name="Royaert S."/>
            <person name="Saski C."/>
            <person name="Jenkins J."/>
            <person name="Podicheti R."/>
            <person name="Zhao M."/>
            <person name="Scheffler B.E."/>
            <person name="Stack J.C."/>
            <person name="Feltus F.A."/>
            <person name="Mustiga G.M."/>
            <person name="Amores F."/>
            <person name="Phillips W."/>
            <person name="Marelli J.P."/>
            <person name="May G.D."/>
            <person name="Shapiro H."/>
            <person name="Ma J."/>
            <person name="Bustamante C.D."/>
            <person name="Schnell R.J."/>
            <person name="Main D."/>
            <person name="Gilbert D."/>
            <person name="Parida L."/>
            <person name="Kuhn D.N."/>
        </authorList>
    </citation>
    <scope>NUCLEOTIDE SEQUENCE [LARGE SCALE GENOMIC DNA]</scope>
    <source>
        <strain evidence="3">cv. Matina 1-6</strain>
    </source>
</reference>
<dbReference type="CDD" id="cd22157">
    <property type="entry name" value="F-box_AtFBW1-like"/>
    <property type="match status" value="1"/>
</dbReference>
<dbReference type="InterPro" id="IPR017451">
    <property type="entry name" value="F-box-assoc_interact_dom"/>
</dbReference>
<dbReference type="eggNOG" id="ENOG502QVMN">
    <property type="taxonomic scope" value="Eukaryota"/>
</dbReference>
<dbReference type="SUPFAM" id="SSF117281">
    <property type="entry name" value="Kelch motif"/>
    <property type="match status" value="1"/>
</dbReference>
<dbReference type="EMBL" id="CM001884">
    <property type="protein sequence ID" value="EOY28893.1"/>
    <property type="molecule type" value="Genomic_DNA"/>
</dbReference>
<accession>A0A061GHK4</accession>
<organism evidence="2 3">
    <name type="scientific">Theobroma cacao</name>
    <name type="common">Cacao</name>
    <name type="synonym">Cocoa</name>
    <dbReference type="NCBI Taxonomy" id="3641"/>
    <lineage>
        <taxon>Eukaryota</taxon>
        <taxon>Viridiplantae</taxon>
        <taxon>Streptophyta</taxon>
        <taxon>Embryophyta</taxon>
        <taxon>Tracheophyta</taxon>
        <taxon>Spermatophyta</taxon>
        <taxon>Magnoliopsida</taxon>
        <taxon>eudicotyledons</taxon>
        <taxon>Gunneridae</taxon>
        <taxon>Pentapetalae</taxon>
        <taxon>rosids</taxon>
        <taxon>malvids</taxon>
        <taxon>Malvales</taxon>
        <taxon>Malvaceae</taxon>
        <taxon>Byttnerioideae</taxon>
        <taxon>Theobroma</taxon>
    </lineage>
</organism>
<evidence type="ECO:0000313" key="2">
    <source>
        <dbReference type="EMBL" id="EOY28893.1"/>
    </source>
</evidence>
<gene>
    <name evidence="2" type="ORF">TCM_030369</name>
</gene>
<keyword evidence="3" id="KW-1185">Reference proteome</keyword>
<dbReference type="OMA" id="CQIDVGY"/>
<sequence length="415" mass="47369">MDLVMVSSCKSGQVNTSRLLDVHSLSILREVRPDLENQNMMGNLPLDLIADILSRLPVKYVLRLRCVSKAWRSLIGDPDFIKLHLRHSLESRTNHTLILKSSDLYAADLACLGPFAKLEHPLMSYNHGVKILGSCNGLLCIRNIVEDMAIWNPYTRKHQVLPSLSSCNAYVYGFGYDTVSDDYKVVKIMQLGGVDGKALESEVKICSLKRLAWRRIPDIPCIFSFPGVNGVFASGALHWVLTHKVQLSEENVIVALDLAAEKYREIPQPEYIDKRFQLDVGVLGGCLCAIANYDDVRVDLWVMKEYGLKESWTRLFSVAREEVIGPLRYVKPLAYSRSGDQVLLEHNSMNHFWYDLKERKANDVWFDDMRFSCETEICLQSLVSLYVNRRQLNREDNGDIQKMDDFLSEGFKLVL</sequence>
<dbReference type="InterPro" id="IPR036047">
    <property type="entry name" value="F-box-like_dom_sf"/>
</dbReference>
<dbReference type="Proteomes" id="UP000026915">
    <property type="component" value="Chromosome 6"/>
</dbReference>
<dbReference type="SMART" id="SM00256">
    <property type="entry name" value="FBOX"/>
    <property type="match status" value="1"/>
</dbReference>
<protein>
    <submittedName>
        <fullName evidence="2">F-box family protein, putative</fullName>
    </submittedName>
</protein>
<feature type="domain" description="F-box" evidence="1">
    <location>
        <begin position="38"/>
        <end position="83"/>
    </location>
</feature>
<dbReference type="InterPro" id="IPR015915">
    <property type="entry name" value="Kelch-typ_b-propeller"/>
</dbReference>
<evidence type="ECO:0000313" key="3">
    <source>
        <dbReference type="Proteomes" id="UP000026915"/>
    </source>
</evidence>
<dbReference type="AlphaFoldDB" id="A0A061GHK4"/>
<dbReference type="Gene3D" id="1.20.1280.50">
    <property type="match status" value="1"/>
</dbReference>
<dbReference type="NCBIfam" id="TIGR01640">
    <property type="entry name" value="F_box_assoc_1"/>
    <property type="match status" value="1"/>
</dbReference>
<dbReference type="Pfam" id="PF08268">
    <property type="entry name" value="FBA_3"/>
    <property type="match status" value="1"/>
</dbReference>
<dbReference type="InParanoid" id="A0A061GHK4"/>
<name>A0A061GHK4_THECC</name>
<proteinExistence type="predicted"/>
<dbReference type="PANTHER" id="PTHR31672:SF13">
    <property type="entry name" value="F-BOX PROTEIN CPR30-LIKE"/>
    <property type="match status" value="1"/>
</dbReference>
<dbReference type="InterPro" id="IPR013187">
    <property type="entry name" value="F-box-assoc_dom_typ3"/>
</dbReference>
<dbReference type="Gramene" id="EOY28893">
    <property type="protein sequence ID" value="EOY28893"/>
    <property type="gene ID" value="TCM_030369"/>
</dbReference>
<dbReference type="HOGENOM" id="CLU_027176_1_2_1"/>
<dbReference type="PROSITE" id="PS50181">
    <property type="entry name" value="FBOX"/>
    <property type="match status" value="1"/>
</dbReference>
<evidence type="ECO:0000259" key="1">
    <source>
        <dbReference type="PROSITE" id="PS50181"/>
    </source>
</evidence>
<dbReference type="SUPFAM" id="SSF81383">
    <property type="entry name" value="F-box domain"/>
    <property type="match status" value="1"/>
</dbReference>